<feature type="signal peptide" evidence="1">
    <location>
        <begin position="1"/>
        <end position="24"/>
    </location>
</feature>
<dbReference type="AlphaFoldDB" id="A0A839EF89"/>
<dbReference type="EMBL" id="JACGWX010000008">
    <property type="protein sequence ID" value="MBA8848894.1"/>
    <property type="molecule type" value="Genomic_DNA"/>
</dbReference>
<dbReference type="Proteomes" id="UP000585905">
    <property type="component" value="Unassembled WGS sequence"/>
</dbReference>
<dbReference type="GO" id="GO:0016020">
    <property type="term" value="C:membrane"/>
    <property type="evidence" value="ECO:0007669"/>
    <property type="project" value="TreeGrafter"/>
</dbReference>
<keyword evidence="1" id="KW-0732">Signal</keyword>
<accession>A0A839EF89</accession>
<dbReference type="GO" id="GO:0003824">
    <property type="term" value="F:catalytic activity"/>
    <property type="evidence" value="ECO:0007669"/>
    <property type="project" value="UniProtKB-ARBA"/>
</dbReference>
<sequence>MTVASRIITGLALGAGLTAASWFAARAASPAVRSWRQGTGELQVAGPLGVRVFGEGETVVLLLPGIAASQLFFGDAYDRLGEHATVVVADPLGFGDSMVHGTAGESVSLASHLAALDAALDGLGLGDRPTVVVGHSMGGSLAIQWAATASTTRAVVAFDAPLYRSRAEADERVAGMGWFEALMASGPIAERTCAWVCENRDSAARLAVALNPDLPAPIARAGVRHTWEAYTRSFDALVAGQTWEGALAHLDERGIPVMLVDGDRDPVPVPGRAVELAERFPSVSARRLHGRHDLPLADPAACAGVIEGMLLSADRAARL</sequence>
<dbReference type="InterPro" id="IPR050266">
    <property type="entry name" value="AB_hydrolase_sf"/>
</dbReference>
<keyword evidence="4" id="KW-1185">Reference proteome</keyword>
<comment type="caution">
    <text evidence="3">The sequence shown here is derived from an EMBL/GenBank/DDBJ whole genome shotgun (WGS) entry which is preliminary data.</text>
</comment>
<dbReference type="Gene3D" id="3.40.50.1820">
    <property type="entry name" value="alpha/beta hydrolase"/>
    <property type="match status" value="1"/>
</dbReference>
<dbReference type="PANTHER" id="PTHR43798:SF33">
    <property type="entry name" value="HYDROLASE, PUTATIVE (AFU_ORTHOLOGUE AFUA_2G14860)-RELATED"/>
    <property type="match status" value="1"/>
</dbReference>
<dbReference type="Pfam" id="PF00561">
    <property type="entry name" value="Abhydrolase_1"/>
    <property type="match status" value="1"/>
</dbReference>
<organism evidence="3 4">
    <name type="scientific">Microcella alkalica</name>
    <dbReference type="NCBI Taxonomy" id="355930"/>
    <lineage>
        <taxon>Bacteria</taxon>
        <taxon>Bacillati</taxon>
        <taxon>Actinomycetota</taxon>
        <taxon>Actinomycetes</taxon>
        <taxon>Micrococcales</taxon>
        <taxon>Microbacteriaceae</taxon>
        <taxon>Microcella</taxon>
    </lineage>
</organism>
<evidence type="ECO:0000259" key="2">
    <source>
        <dbReference type="Pfam" id="PF00561"/>
    </source>
</evidence>
<protein>
    <submittedName>
        <fullName evidence="3">Pimeloyl-ACP methyl ester carboxylesterase</fullName>
    </submittedName>
</protein>
<name>A0A839EF89_9MICO</name>
<dbReference type="PANTHER" id="PTHR43798">
    <property type="entry name" value="MONOACYLGLYCEROL LIPASE"/>
    <property type="match status" value="1"/>
</dbReference>
<dbReference type="InterPro" id="IPR000073">
    <property type="entry name" value="AB_hydrolase_1"/>
</dbReference>
<feature type="chain" id="PRO_5038679571" evidence="1">
    <location>
        <begin position="25"/>
        <end position="319"/>
    </location>
</feature>
<dbReference type="RefSeq" id="WP_182491665.1">
    <property type="nucleotide sequence ID" value="NZ_BAAAOV010000008.1"/>
</dbReference>
<dbReference type="SUPFAM" id="SSF53474">
    <property type="entry name" value="alpha/beta-Hydrolases"/>
    <property type="match status" value="1"/>
</dbReference>
<proteinExistence type="predicted"/>
<reference evidence="3 4" key="1">
    <citation type="submission" date="2020-07" db="EMBL/GenBank/DDBJ databases">
        <title>Sequencing the genomes of 1000 actinobacteria strains.</title>
        <authorList>
            <person name="Klenk H.-P."/>
        </authorList>
    </citation>
    <scope>NUCLEOTIDE SEQUENCE [LARGE SCALE GENOMIC DNA]</scope>
    <source>
        <strain evidence="3 4">DSM 19663</strain>
    </source>
</reference>
<dbReference type="InterPro" id="IPR029058">
    <property type="entry name" value="AB_hydrolase_fold"/>
</dbReference>
<evidence type="ECO:0000313" key="3">
    <source>
        <dbReference type="EMBL" id="MBA8848894.1"/>
    </source>
</evidence>
<gene>
    <name evidence="3" type="ORF">FHX53_002508</name>
</gene>
<feature type="domain" description="AB hydrolase-1" evidence="2">
    <location>
        <begin position="59"/>
        <end position="282"/>
    </location>
</feature>
<evidence type="ECO:0000313" key="4">
    <source>
        <dbReference type="Proteomes" id="UP000585905"/>
    </source>
</evidence>
<evidence type="ECO:0000256" key="1">
    <source>
        <dbReference type="SAM" id="SignalP"/>
    </source>
</evidence>